<dbReference type="SUPFAM" id="SSF51604">
    <property type="entry name" value="Enolase C-terminal domain-like"/>
    <property type="match status" value="1"/>
</dbReference>
<dbReference type="InterPro" id="IPR018110">
    <property type="entry name" value="Mandel_Rmase/mucon_lact_enz_CS"/>
</dbReference>
<feature type="domain" description="Mandelate racemase/muconate lactonizing enzyme C-terminal" evidence="5">
    <location>
        <begin position="198"/>
        <end position="293"/>
    </location>
</feature>
<dbReference type="GO" id="GO:0000287">
    <property type="term" value="F:magnesium ion binding"/>
    <property type="evidence" value="ECO:0007669"/>
    <property type="project" value="TreeGrafter"/>
</dbReference>
<evidence type="ECO:0000256" key="1">
    <source>
        <dbReference type="ARBA" id="ARBA00001946"/>
    </source>
</evidence>
<dbReference type="PANTHER" id="PTHR13794:SF58">
    <property type="entry name" value="MITOCHONDRIAL ENOLASE SUPERFAMILY MEMBER 1"/>
    <property type="match status" value="1"/>
</dbReference>
<dbReference type="HOGENOM" id="CLU_030273_2_0_1"/>
<dbReference type="GO" id="GO:0016836">
    <property type="term" value="F:hydro-lyase activity"/>
    <property type="evidence" value="ECO:0007669"/>
    <property type="project" value="TreeGrafter"/>
</dbReference>
<keyword evidence="7" id="KW-1185">Reference proteome</keyword>
<dbReference type="Gene3D" id="3.20.20.120">
    <property type="entry name" value="Enolase-like C-terminal domain"/>
    <property type="match status" value="1"/>
</dbReference>
<accession>W6MXF2</accession>
<keyword evidence="2" id="KW-0479">Metal-binding</keyword>
<evidence type="ECO:0000259" key="5">
    <source>
        <dbReference type="SMART" id="SM00922"/>
    </source>
</evidence>
<dbReference type="GO" id="GO:0009063">
    <property type="term" value="P:amino acid catabolic process"/>
    <property type="evidence" value="ECO:0007669"/>
    <property type="project" value="InterPro"/>
</dbReference>
<dbReference type="SFLD" id="SFLDS00001">
    <property type="entry name" value="Enolase"/>
    <property type="match status" value="1"/>
</dbReference>
<evidence type="ECO:0000256" key="2">
    <source>
        <dbReference type="ARBA" id="ARBA00022723"/>
    </source>
</evidence>
<name>W6MXF2_9ASCO</name>
<dbReference type="PROSITE" id="PS00909">
    <property type="entry name" value="MR_MLE_2"/>
    <property type="match status" value="1"/>
</dbReference>
<dbReference type="InterPro" id="IPR036849">
    <property type="entry name" value="Enolase-like_C_sf"/>
</dbReference>
<dbReference type="InterPro" id="IPR046945">
    <property type="entry name" value="RHMD-like"/>
</dbReference>
<comment type="cofactor">
    <cofactor evidence="1">
        <name>Mg(2+)</name>
        <dbReference type="ChEBI" id="CHEBI:18420"/>
    </cofactor>
</comment>
<dbReference type="STRING" id="1382522.W6MXF2"/>
<dbReference type="Proteomes" id="UP000019384">
    <property type="component" value="Unassembled WGS sequence"/>
</dbReference>
<dbReference type="OrthoDB" id="14161at2759"/>
<dbReference type="FunFam" id="3.20.20.120:FF:000007">
    <property type="entry name" value="Mitochondrial enolase superfamily member 1"/>
    <property type="match status" value="1"/>
</dbReference>
<evidence type="ECO:0000256" key="3">
    <source>
        <dbReference type="ARBA" id="ARBA00022842"/>
    </source>
</evidence>
<proteinExistence type="predicted"/>
<dbReference type="SFLD" id="SFLDG00179">
    <property type="entry name" value="mandelate_racemase"/>
    <property type="match status" value="1"/>
</dbReference>
<evidence type="ECO:0000256" key="4">
    <source>
        <dbReference type="ARBA" id="ARBA00023239"/>
    </source>
</evidence>
<dbReference type="GO" id="GO:0016052">
    <property type="term" value="P:carbohydrate catabolic process"/>
    <property type="evidence" value="ECO:0007669"/>
    <property type="project" value="TreeGrafter"/>
</dbReference>
<keyword evidence="3" id="KW-0460">Magnesium</keyword>
<evidence type="ECO:0000313" key="7">
    <source>
        <dbReference type="Proteomes" id="UP000019384"/>
    </source>
</evidence>
<dbReference type="AlphaFoldDB" id="W6MXF2"/>
<keyword evidence="4" id="KW-0456">Lyase</keyword>
<reference evidence="6" key="1">
    <citation type="submission" date="2013-12" db="EMBL/GenBank/DDBJ databases">
        <authorList>
            <person name="Genoscope - CEA"/>
        </authorList>
    </citation>
    <scope>NUCLEOTIDE SEQUENCE</scope>
    <source>
        <strain evidence="6">CBS 1993</strain>
    </source>
</reference>
<dbReference type="RefSeq" id="XP_022460775.1">
    <property type="nucleotide sequence ID" value="XM_022605818.1"/>
</dbReference>
<dbReference type="Pfam" id="PF13378">
    <property type="entry name" value="MR_MLE_C"/>
    <property type="match status" value="1"/>
</dbReference>
<evidence type="ECO:0000313" key="6">
    <source>
        <dbReference type="EMBL" id="CDK28785.1"/>
    </source>
</evidence>
<dbReference type="SMART" id="SM00922">
    <property type="entry name" value="MR_MLE"/>
    <property type="match status" value="1"/>
</dbReference>
<dbReference type="SUPFAM" id="SSF54826">
    <property type="entry name" value="Enolase N-terminal domain-like"/>
    <property type="match status" value="1"/>
</dbReference>
<dbReference type="PANTHER" id="PTHR13794">
    <property type="entry name" value="ENOLASE SUPERFAMILY, MANDELATE RACEMASE"/>
    <property type="match status" value="1"/>
</dbReference>
<gene>
    <name evidence="6" type="ORF">KUCA_T00004770001</name>
</gene>
<dbReference type="Gene3D" id="3.30.390.10">
    <property type="entry name" value="Enolase-like, N-terminal domain"/>
    <property type="match status" value="1"/>
</dbReference>
<organism evidence="6 7">
    <name type="scientific">Kuraishia capsulata CBS 1993</name>
    <dbReference type="NCBI Taxonomy" id="1382522"/>
    <lineage>
        <taxon>Eukaryota</taxon>
        <taxon>Fungi</taxon>
        <taxon>Dikarya</taxon>
        <taxon>Ascomycota</taxon>
        <taxon>Saccharomycotina</taxon>
        <taxon>Pichiomycetes</taxon>
        <taxon>Pichiales</taxon>
        <taxon>Pichiaceae</taxon>
        <taxon>Kuraishia</taxon>
    </lineage>
</organism>
<dbReference type="InterPro" id="IPR013342">
    <property type="entry name" value="Mandelate_racemase_C"/>
</dbReference>
<sequence length="446" mass="49462">MVKIIALKTHDIRFPTTLDATGSDAVNFGDYSAAATYLTTDDSSLKGYGMTFTNGRGTEVVCACINALSSWVIGRELEEITANFGKFWHKLVSDDSLRWIGPEKGVIHLATASIFNAIWDLWARKEGKPVWRLVADFTPEQLVSTIDFSWIADVITPEEAIQLLKDSSVGKAGRIEDAINNDAVPIYSTTAGWLGYTDEVMVNLLHEDLANGHVNFKFKVGQDLAEDKRRLSLARKIIGDKTLMIDANQVWDVNVAIEWVKELAEFKPWFIEEPTSPDDCVGHKTIRDALKPYGIAVATGEMAQNRVIWKQLFQLGAIDIAQVDACRLGGLNEVLSVLLMAKKFGVQVCPHSGGVGLPELTQHVATIDYVVFSGKKSMLEYIGHLHENFYDPALVENGYVITPKVPGYSVQFKEESLATYEYPNGSFWTSEAAKPIVNKKPPLKFI</sequence>
<protein>
    <recommendedName>
        <fullName evidence="5">Mandelate racemase/muconate lactonizing enzyme C-terminal domain-containing protein</fullName>
    </recommendedName>
</protein>
<reference evidence="6" key="2">
    <citation type="submission" date="2014-02" db="EMBL/GenBank/DDBJ databases">
        <title>Complete DNA sequence of /Kuraishia capsulata/ illustrates novel genomic features among budding yeasts (/Saccharomycotina/).</title>
        <authorList>
            <person name="Morales L."/>
            <person name="Noel B."/>
            <person name="Porcel B."/>
            <person name="Marcet-Houben M."/>
            <person name="Hullo M-F."/>
            <person name="Sacerdot C."/>
            <person name="Tekaia F."/>
            <person name="Leh-Louis V."/>
            <person name="Despons L."/>
            <person name="Khanna V."/>
            <person name="Aury J-M."/>
            <person name="Barbe V."/>
            <person name="Couloux A."/>
            <person name="Labadie K."/>
            <person name="Pelletier E."/>
            <person name="Souciet J-L."/>
            <person name="Boekhout T."/>
            <person name="Gabaldon T."/>
            <person name="Wincker P."/>
            <person name="Dujon B."/>
        </authorList>
    </citation>
    <scope>NUCLEOTIDE SEQUENCE</scope>
    <source>
        <strain evidence="6">CBS 1993</strain>
    </source>
</reference>
<dbReference type="InterPro" id="IPR029017">
    <property type="entry name" value="Enolase-like_N"/>
</dbReference>
<dbReference type="EMBL" id="HG793130">
    <property type="protein sequence ID" value="CDK28785.1"/>
    <property type="molecule type" value="Genomic_DNA"/>
</dbReference>
<dbReference type="InterPro" id="IPR029065">
    <property type="entry name" value="Enolase_C-like"/>
</dbReference>
<dbReference type="GeneID" id="34522163"/>